<dbReference type="PANTHER" id="PTHR33779:SF1">
    <property type="entry name" value="EXPRESSED PROTEIN"/>
    <property type="match status" value="1"/>
</dbReference>
<dbReference type="SUPFAM" id="SSF57903">
    <property type="entry name" value="FYVE/PHD zinc finger"/>
    <property type="match status" value="1"/>
</dbReference>
<comment type="caution">
    <text evidence="6">The sequence shown here is derived from an EMBL/GenBank/DDBJ whole genome shotgun (WGS) entry which is preliminary data.</text>
</comment>
<evidence type="ECO:0000313" key="6">
    <source>
        <dbReference type="EMBL" id="KAF5740170.1"/>
    </source>
</evidence>
<gene>
    <name evidence="6" type="ORF">HS088_TW11G00236</name>
</gene>
<evidence type="ECO:0000256" key="2">
    <source>
        <dbReference type="ARBA" id="ARBA00022771"/>
    </source>
</evidence>
<dbReference type="EMBL" id="JAAARO010000011">
    <property type="protein sequence ID" value="KAF5740170.1"/>
    <property type="molecule type" value="Genomic_DNA"/>
</dbReference>
<dbReference type="GO" id="GO:0008270">
    <property type="term" value="F:zinc ion binding"/>
    <property type="evidence" value="ECO:0007669"/>
    <property type="project" value="UniProtKB-KW"/>
</dbReference>
<dbReference type="AlphaFoldDB" id="A0A7J7D1G7"/>
<evidence type="ECO:0000256" key="4">
    <source>
        <dbReference type="SAM" id="MobiDB-lite"/>
    </source>
</evidence>
<sequence length="189" mass="21539">MTRNKPTTINAPSTQATIPECCMCGDSGLSHELFHCKVCQFRSQHRYCSNLYPKAEYYRVCNWCLREKDNNKSQNSSNSSSSTKASSEGDTKSKKRNNIQGGLKGRRGNSPLKPNIPIKKVQRSSPEPSSPEKLRKRIITKKALEEKMMRRTRSADSLNNNTDNGIARKHVFRNKVRRYKLLEEVSSLS</sequence>
<dbReference type="Pfam" id="PF25054">
    <property type="entry name" value="PHD_pln"/>
    <property type="match status" value="1"/>
</dbReference>
<dbReference type="InterPro" id="IPR011011">
    <property type="entry name" value="Znf_FYVE_PHD"/>
</dbReference>
<keyword evidence="2" id="KW-0863">Zinc-finger</keyword>
<protein>
    <recommendedName>
        <fullName evidence="5">PHD-type zinc finger plants domain-containing protein</fullName>
    </recommendedName>
</protein>
<proteinExistence type="predicted"/>
<dbReference type="Proteomes" id="UP000593562">
    <property type="component" value="Unassembled WGS sequence"/>
</dbReference>
<evidence type="ECO:0000256" key="3">
    <source>
        <dbReference type="ARBA" id="ARBA00022833"/>
    </source>
</evidence>
<organism evidence="6 7">
    <name type="scientific">Tripterygium wilfordii</name>
    <name type="common">Thunder God vine</name>
    <dbReference type="NCBI Taxonomy" id="458696"/>
    <lineage>
        <taxon>Eukaryota</taxon>
        <taxon>Viridiplantae</taxon>
        <taxon>Streptophyta</taxon>
        <taxon>Embryophyta</taxon>
        <taxon>Tracheophyta</taxon>
        <taxon>Spermatophyta</taxon>
        <taxon>Magnoliopsida</taxon>
        <taxon>eudicotyledons</taxon>
        <taxon>Gunneridae</taxon>
        <taxon>Pentapetalae</taxon>
        <taxon>rosids</taxon>
        <taxon>fabids</taxon>
        <taxon>Celastrales</taxon>
        <taxon>Celastraceae</taxon>
        <taxon>Tripterygium</taxon>
    </lineage>
</organism>
<evidence type="ECO:0000256" key="1">
    <source>
        <dbReference type="ARBA" id="ARBA00022723"/>
    </source>
</evidence>
<evidence type="ECO:0000259" key="5">
    <source>
        <dbReference type="Pfam" id="PF25054"/>
    </source>
</evidence>
<evidence type="ECO:0000313" key="7">
    <source>
        <dbReference type="Proteomes" id="UP000593562"/>
    </source>
</evidence>
<keyword evidence="7" id="KW-1185">Reference proteome</keyword>
<name>A0A7J7D1G7_TRIWF</name>
<keyword evidence="3" id="KW-0862">Zinc</keyword>
<feature type="compositionally biased region" description="Low complexity" evidence="4">
    <location>
        <begin position="72"/>
        <end position="86"/>
    </location>
</feature>
<feature type="domain" description="PHD-type zinc finger plants" evidence="5">
    <location>
        <begin position="22"/>
        <end position="64"/>
    </location>
</feature>
<keyword evidence="1" id="KW-0479">Metal-binding</keyword>
<feature type="region of interest" description="Disordered" evidence="4">
    <location>
        <begin position="70"/>
        <end position="162"/>
    </location>
</feature>
<dbReference type="InterPro" id="IPR056874">
    <property type="entry name" value="PHD_dom_pln"/>
</dbReference>
<dbReference type="PANTHER" id="PTHR33779">
    <property type="entry name" value="EXPRESSED PROTEIN"/>
    <property type="match status" value="1"/>
</dbReference>
<reference evidence="6 7" key="1">
    <citation type="journal article" date="2020" name="Nat. Commun.">
        <title>Genome of Tripterygium wilfordii and identification of cytochrome P450 involved in triptolide biosynthesis.</title>
        <authorList>
            <person name="Tu L."/>
            <person name="Su P."/>
            <person name="Zhang Z."/>
            <person name="Gao L."/>
            <person name="Wang J."/>
            <person name="Hu T."/>
            <person name="Zhou J."/>
            <person name="Zhang Y."/>
            <person name="Zhao Y."/>
            <person name="Liu Y."/>
            <person name="Song Y."/>
            <person name="Tong Y."/>
            <person name="Lu Y."/>
            <person name="Yang J."/>
            <person name="Xu C."/>
            <person name="Jia M."/>
            <person name="Peters R.J."/>
            <person name="Huang L."/>
            <person name="Gao W."/>
        </authorList>
    </citation>
    <scope>NUCLEOTIDE SEQUENCE [LARGE SCALE GENOMIC DNA]</scope>
    <source>
        <strain evidence="7">cv. XIE 37</strain>
        <tissue evidence="6">Leaf</tissue>
    </source>
</reference>
<accession>A0A7J7D1G7</accession>
<dbReference type="InParanoid" id="A0A7J7D1G7"/>